<feature type="region of interest" description="Disordered" evidence="10">
    <location>
        <begin position="18"/>
        <end position="41"/>
    </location>
</feature>
<dbReference type="STRING" id="573508.A0A1E3BQX6"/>
<evidence type="ECO:0000256" key="7">
    <source>
        <dbReference type="ARBA" id="ARBA00022737"/>
    </source>
</evidence>
<keyword evidence="4 9" id="KW-0637">Prenyltransferase</keyword>
<dbReference type="PANTHER" id="PTHR11774">
    <property type="entry name" value="GERANYLGERANYL TRANSFERASE TYPE BETA SUBUNIT"/>
    <property type="match status" value="1"/>
</dbReference>
<dbReference type="OrthoDB" id="10261146at2759"/>
<evidence type="ECO:0000313" key="12">
    <source>
        <dbReference type="EMBL" id="ODM23181.1"/>
    </source>
</evidence>
<dbReference type="SUPFAM" id="SSF48239">
    <property type="entry name" value="Terpenoid cyclases/Protein prenyltransferases"/>
    <property type="match status" value="1"/>
</dbReference>
<dbReference type="InterPro" id="IPR008930">
    <property type="entry name" value="Terpenoid_cyclase/PrenylTrfase"/>
</dbReference>
<keyword evidence="7" id="KW-0677">Repeat</keyword>
<evidence type="ECO:0000256" key="4">
    <source>
        <dbReference type="ARBA" id="ARBA00022602"/>
    </source>
</evidence>
<keyword evidence="8 9" id="KW-0862">Zinc</keyword>
<gene>
    <name evidence="12" type="ORF">SI65_00770</name>
</gene>
<evidence type="ECO:0000256" key="9">
    <source>
        <dbReference type="RuleBase" id="RU365056"/>
    </source>
</evidence>
<evidence type="ECO:0000256" key="6">
    <source>
        <dbReference type="ARBA" id="ARBA00022723"/>
    </source>
</evidence>
<comment type="subunit">
    <text evidence="9">Heterodimer of an alpha and a beta subunit.</text>
</comment>
<dbReference type="InterPro" id="IPR001330">
    <property type="entry name" value="Prenyltrans"/>
</dbReference>
<evidence type="ECO:0000313" key="13">
    <source>
        <dbReference type="Proteomes" id="UP000094569"/>
    </source>
</evidence>
<dbReference type="InterPro" id="IPR045089">
    <property type="entry name" value="PGGT1B-like"/>
</dbReference>
<proteinExistence type="inferred from homology"/>
<comment type="similarity">
    <text evidence="1 9">Belongs to the protein prenyltransferase subunit beta family.</text>
</comment>
<name>A0A1E3BQX6_ASPCR</name>
<dbReference type="FunFam" id="1.50.10.20:FF:000014">
    <property type="entry name" value="Protein farnesyltransferase subunit beta"/>
    <property type="match status" value="1"/>
</dbReference>
<evidence type="ECO:0000256" key="1">
    <source>
        <dbReference type="ARBA" id="ARBA00010497"/>
    </source>
</evidence>
<evidence type="ECO:0000256" key="8">
    <source>
        <dbReference type="ARBA" id="ARBA00022833"/>
    </source>
</evidence>
<keyword evidence="5 9" id="KW-0808">Transferase</keyword>
<dbReference type="Pfam" id="PF00432">
    <property type="entry name" value="Prenyltrans"/>
    <property type="match status" value="1"/>
</dbReference>
<sequence>MPVIAATGKQRRKVRFSNNRPTTTTTNSNNLQATSNTPAPTAVPNPIAFKSSTKTIMSTTTAVRPGVPALFAEPPAIHDPLTTESSELQEQTVEKCLPFLQGIQKSQREPFSRHGIPALRRDDHIGFLYDSLEEYPDDFVALDASRPWMCYWALAGLSLLGEDVSKFRQRVIATFTPMQNPTGGFGGGHGQMSHSASSYAAVLTLAMVGGEEAYRLIDRRGMWNWLGRLKQPDGGFRICENGEEDVRGAYCAMVIISLLDLPLELPPDAPARQYGLETFTSGLPEYLSRCQTFEGGMSGSPGTEAHGAYAFCALACLCILDRPEKVIPRYMDVPLLLSWLSARQYAPEGGFAGRTNKLVDGCYSHWVGGCWPLVQSALDGMQPAAAPNKASGNLYSREGLTRYILSCCQAKRGLRDKPGKHPDSYHTCYTLTGLSTTQHRHYHTDTSATSKEPFASAFSWKYTPVSSNVNDDADVSVFEEADRVNPAHPLYVIPHQAAEDMRVWYEKEPLDFAIA</sequence>
<keyword evidence="6 9" id="KW-0479">Metal-binding</keyword>
<dbReference type="GO" id="GO:0004660">
    <property type="term" value="F:protein farnesyltransferase activity"/>
    <property type="evidence" value="ECO:0007669"/>
    <property type="project" value="UniProtKB-UniRule"/>
</dbReference>
<dbReference type="InterPro" id="IPR026872">
    <property type="entry name" value="FTB"/>
</dbReference>
<dbReference type="Gene3D" id="1.50.10.20">
    <property type="match status" value="1"/>
</dbReference>
<comment type="function">
    <text evidence="9">Catalyzes the transfer of a farnesyl moiety from farnesyl diphosphate to a cysteine at the fourth position from the C-terminus of several proteins. The beta subunit is responsible for peptide-binding.</text>
</comment>
<dbReference type="GO" id="GO:0008270">
    <property type="term" value="F:zinc ion binding"/>
    <property type="evidence" value="ECO:0007669"/>
    <property type="project" value="UniProtKB-UniRule"/>
</dbReference>
<evidence type="ECO:0000256" key="3">
    <source>
        <dbReference type="ARBA" id="ARBA00015798"/>
    </source>
</evidence>
<comment type="cofactor">
    <cofactor evidence="9">
        <name>Zn(2+)</name>
        <dbReference type="ChEBI" id="CHEBI:29105"/>
    </cofactor>
    <text evidence="9">Binds 1 zinc ion per subunit.</text>
</comment>
<dbReference type="PANTHER" id="PTHR11774:SF6">
    <property type="entry name" value="PROTEIN FARNESYLTRANSFERASE SUBUNIT BETA"/>
    <property type="match status" value="1"/>
</dbReference>
<feature type="domain" description="Prenyltransferase alpha-alpha toroid" evidence="11">
    <location>
        <begin position="119"/>
        <end position="492"/>
    </location>
</feature>
<keyword evidence="13" id="KW-1185">Reference proteome</keyword>
<feature type="compositionally biased region" description="Low complexity" evidence="10">
    <location>
        <begin position="18"/>
        <end position="37"/>
    </location>
</feature>
<evidence type="ECO:0000256" key="5">
    <source>
        <dbReference type="ARBA" id="ARBA00022679"/>
    </source>
</evidence>
<reference evidence="12 13" key="1">
    <citation type="journal article" date="2016" name="BMC Genomics">
        <title>Comparative genomic and transcriptomic analyses of the Fuzhuan brick tea-fermentation fungus Aspergillus cristatus.</title>
        <authorList>
            <person name="Ge Y."/>
            <person name="Wang Y."/>
            <person name="Liu Y."/>
            <person name="Tan Y."/>
            <person name="Ren X."/>
            <person name="Zhang X."/>
            <person name="Hyde K.D."/>
            <person name="Liu Y."/>
            <person name="Liu Z."/>
        </authorList>
    </citation>
    <scope>NUCLEOTIDE SEQUENCE [LARGE SCALE GENOMIC DNA]</scope>
    <source>
        <strain evidence="12 13">GZAAS20.1005</strain>
    </source>
</reference>
<comment type="catalytic activity">
    <reaction evidence="9">
        <text>L-cysteinyl-[protein] + (2E,6E)-farnesyl diphosphate = S-(2E,6E)-farnesyl-L-cysteinyl-[protein] + diphosphate</text>
        <dbReference type="Rhea" id="RHEA:13345"/>
        <dbReference type="Rhea" id="RHEA-COMP:10131"/>
        <dbReference type="Rhea" id="RHEA-COMP:11535"/>
        <dbReference type="ChEBI" id="CHEBI:29950"/>
        <dbReference type="ChEBI" id="CHEBI:33019"/>
        <dbReference type="ChEBI" id="CHEBI:86019"/>
        <dbReference type="ChEBI" id="CHEBI:175763"/>
    </reaction>
</comment>
<evidence type="ECO:0000256" key="10">
    <source>
        <dbReference type="SAM" id="MobiDB-lite"/>
    </source>
</evidence>
<accession>A0A1E3BQX6</accession>
<evidence type="ECO:0000259" key="11">
    <source>
        <dbReference type="Pfam" id="PF00432"/>
    </source>
</evidence>
<protein>
    <recommendedName>
        <fullName evidence="3 9">Protein farnesyltransferase subunit beta</fullName>
        <shortName evidence="9">FTase-beta</shortName>
        <ecNumber evidence="2 9">2.5.1.58</ecNumber>
    </recommendedName>
</protein>
<comment type="caution">
    <text evidence="12">The sequence shown here is derived from an EMBL/GenBank/DDBJ whole genome shotgun (WGS) entry which is preliminary data.</text>
</comment>
<evidence type="ECO:0000256" key="2">
    <source>
        <dbReference type="ARBA" id="ARBA00012702"/>
    </source>
</evidence>
<organism evidence="12 13">
    <name type="scientific">Aspergillus cristatus</name>
    <name type="common">Chinese Fuzhuan brick tea-fermentation fungus</name>
    <name type="synonym">Eurotium cristatum</name>
    <dbReference type="NCBI Taxonomy" id="573508"/>
    <lineage>
        <taxon>Eukaryota</taxon>
        <taxon>Fungi</taxon>
        <taxon>Dikarya</taxon>
        <taxon>Ascomycota</taxon>
        <taxon>Pezizomycotina</taxon>
        <taxon>Eurotiomycetes</taxon>
        <taxon>Eurotiomycetidae</taxon>
        <taxon>Eurotiales</taxon>
        <taxon>Aspergillaceae</taxon>
        <taxon>Aspergillus</taxon>
        <taxon>Aspergillus subgen. Aspergillus</taxon>
    </lineage>
</organism>
<dbReference type="GO" id="GO:0097354">
    <property type="term" value="P:prenylation"/>
    <property type="evidence" value="ECO:0007669"/>
    <property type="project" value="UniProtKB-UniRule"/>
</dbReference>
<dbReference type="EC" id="2.5.1.58" evidence="2 9"/>
<dbReference type="CDD" id="cd02893">
    <property type="entry name" value="FTase"/>
    <property type="match status" value="1"/>
</dbReference>
<dbReference type="GO" id="GO:0005965">
    <property type="term" value="C:protein farnesyltransferase complex"/>
    <property type="evidence" value="ECO:0007669"/>
    <property type="project" value="UniProtKB-UniRule"/>
</dbReference>
<dbReference type="EMBL" id="JXNT01000001">
    <property type="protein sequence ID" value="ODM23181.1"/>
    <property type="molecule type" value="Genomic_DNA"/>
</dbReference>
<dbReference type="AlphaFoldDB" id="A0A1E3BQX6"/>
<dbReference type="VEuPathDB" id="FungiDB:SI65_00770"/>
<dbReference type="Proteomes" id="UP000094569">
    <property type="component" value="Unassembled WGS sequence"/>
</dbReference>